<dbReference type="SMART" id="SM00717">
    <property type="entry name" value="SANT"/>
    <property type="match status" value="2"/>
</dbReference>
<sequence>MGRTPCCNVQGLKKGAWTTEEDQKLSAYITQHGEGGWRSLPEKAGLSRCGKSCRLRWTNYLRPGIKRGEFTNEEEEIIMRLHAVLGNKWSAIAKQLPMRTDNEIKNHWNTRLKRIVAEKGKDNLITRADIENLVAKNGIGNNAETEKSPMKNLNVVESKGSTFKLLNDVASKLKASGSIVSLINQQVVKCNSTEANSVSSPTNTTTTTSTTANTPANLLNRVATTLNSPKSNSLGAIKAIFSRTLEGSTVSGSSDNSFSEVGMGIEDTSDERSSPESENAVHVSIPFSSSTRLLNKMASKFALMNHVQAVVGGSTHMSKPPVLEPNHLDDWSQEISHLGGISGTCKDETSNQFDMVFEPDHQDHEFLLEVGCEDRKDKGKVCNEDSELIRNLSRETDSNEQVLVFTSNSSSSYEGSSHIEVVVSDLEAADNWEDCVNFDEFFDAATLE</sequence>
<dbReference type="PROSITE" id="PS51294">
    <property type="entry name" value="HTH_MYB"/>
    <property type="match status" value="2"/>
</dbReference>
<evidence type="ECO:0000313" key="10">
    <source>
        <dbReference type="Proteomes" id="UP000525078"/>
    </source>
</evidence>
<dbReference type="EMBL" id="JAATIP010000276">
    <property type="protein sequence ID" value="KAF4354755.1"/>
    <property type="molecule type" value="Genomic_DNA"/>
</dbReference>
<evidence type="ECO:0000256" key="5">
    <source>
        <dbReference type="SAM" id="MobiDB-lite"/>
    </source>
</evidence>
<dbReference type="PANTHER" id="PTHR47994:SF5">
    <property type="entry name" value="F14D16.11-RELATED"/>
    <property type="match status" value="1"/>
</dbReference>
<evidence type="ECO:0000256" key="2">
    <source>
        <dbReference type="ARBA" id="ARBA00022737"/>
    </source>
</evidence>
<feature type="domain" description="Myb-like" evidence="6">
    <location>
        <begin position="9"/>
        <end position="61"/>
    </location>
</feature>
<gene>
    <name evidence="9" type="primary">LOC115708734</name>
    <name evidence="8" type="ORF">F8388_026550</name>
</gene>
<dbReference type="InterPro" id="IPR009057">
    <property type="entry name" value="Homeodomain-like_sf"/>
</dbReference>
<evidence type="ECO:0000313" key="9">
    <source>
        <dbReference type="EnsemblPlants" id="cds.evm.model.03.519"/>
    </source>
</evidence>
<dbReference type="GO" id="GO:0003677">
    <property type="term" value="F:DNA binding"/>
    <property type="evidence" value="ECO:0007669"/>
    <property type="project" value="UniProtKB-KW"/>
</dbReference>
<dbReference type="InterPro" id="IPR017930">
    <property type="entry name" value="Myb_dom"/>
</dbReference>
<feature type="domain" description="HTH myb-type" evidence="7">
    <location>
        <begin position="62"/>
        <end position="116"/>
    </location>
</feature>
<evidence type="ECO:0000256" key="1">
    <source>
        <dbReference type="ARBA" id="ARBA00004123"/>
    </source>
</evidence>
<dbReference type="EnsemblPlants" id="evm.model.03.519">
    <property type="protein sequence ID" value="cds.evm.model.03.519"/>
    <property type="gene ID" value="evm.TU.03.519"/>
</dbReference>
<reference evidence="9" key="3">
    <citation type="submission" date="2021-03" db="UniProtKB">
        <authorList>
            <consortium name="EnsemblPlants"/>
        </authorList>
    </citation>
    <scope>IDENTIFICATION</scope>
</reference>
<evidence type="ECO:0000259" key="7">
    <source>
        <dbReference type="PROSITE" id="PS51294"/>
    </source>
</evidence>
<dbReference type="AlphaFoldDB" id="A0A7J6E8I5"/>
<name>A0A7J6E8I5_CANSA</name>
<dbReference type="PROSITE" id="PS50090">
    <property type="entry name" value="MYB_LIKE"/>
    <property type="match status" value="2"/>
</dbReference>
<evidence type="ECO:0000256" key="3">
    <source>
        <dbReference type="ARBA" id="ARBA00023125"/>
    </source>
</evidence>
<organism evidence="8 10">
    <name type="scientific">Cannabis sativa</name>
    <name type="common">Hemp</name>
    <name type="synonym">Marijuana</name>
    <dbReference type="NCBI Taxonomy" id="3483"/>
    <lineage>
        <taxon>Eukaryota</taxon>
        <taxon>Viridiplantae</taxon>
        <taxon>Streptophyta</taxon>
        <taxon>Embryophyta</taxon>
        <taxon>Tracheophyta</taxon>
        <taxon>Spermatophyta</taxon>
        <taxon>Magnoliopsida</taxon>
        <taxon>eudicotyledons</taxon>
        <taxon>Gunneridae</taxon>
        <taxon>Pentapetalae</taxon>
        <taxon>rosids</taxon>
        <taxon>fabids</taxon>
        <taxon>Rosales</taxon>
        <taxon>Cannabaceae</taxon>
        <taxon>Cannabis</taxon>
    </lineage>
</organism>
<dbReference type="OrthoDB" id="2143914at2759"/>
<reference evidence="9 11" key="1">
    <citation type="submission" date="2018-11" db="EMBL/GenBank/DDBJ databases">
        <authorList>
            <person name="Grassa J C."/>
        </authorList>
    </citation>
    <scope>NUCLEOTIDE SEQUENCE [LARGE SCALE GENOMIC DNA]</scope>
</reference>
<evidence type="ECO:0000259" key="6">
    <source>
        <dbReference type="PROSITE" id="PS50090"/>
    </source>
</evidence>
<feature type="compositionally biased region" description="Low complexity" evidence="5">
    <location>
        <begin position="195"/>
        <end position="213"/>
    </location>
</feature>
<proteinExistence type="predicted"/>
<feature type="region of interest" description="Disordered" evidence="5">
    <location>
        <begin position="251"/>
        <end position="281"/>
    </location>
</feature>
<dbReference type="EMBL" id="UZAU01000261">
    <property type="status" value="NOT_ANNOTATED_CDS"/>
    <property type="molecule type" value="Genomic_DNA"/>
</dbReference>
<evidence type="ECO:0000313" key="11">
    <source>
        <dbReference type="Proteomes" id="UP000596661"/>
    </source>
</evidence>
<dbReference type="InterPro" id="IPR015495">
    <property type="entry name" value="Myb_TF_plants"/>
</dbReference>
<evidence type="ECO:0000313" key="8">
    <source>
        <dbReference type="EMBL" id="KAF4354755.1"/>
    </source>
</evidence>
<dbReference type="PANTHER" id="PTHR47994">
    <property type="entry name" value="F14D16.11-RELATED"/>
    <property type="match status" value="1"/>
</dbReference>
<dbReference type="GO" id="GO:0005634">
    <property type="term" value="C:nucleus"/>
    <property type="evidence" value="ECO:0007669"/>
    <property type="project" value="UniProtKB-SubCell"/>
</dbReference>
<feature type="domain" description="Myb-like" evidence="6">
    <location>
        <begin position="62"/>
        <end position="112"/>
    </location>
</feature>
<accession>A0A7J6E8I5</accession>
<dbReference type="InterPro" id="IPR001005">
    <property type="entry name" value="SANT/Myb"/>
</dbReference>
<keyword evidence="2" id="KW-0677">Repeat</keyword>
<dbReference type="Gene3D" id="1.10.10.60">
    <property type="entry name" value="Homeodomain-like"/>
    <property type="match status" value="2"/>
</dbReference>
<dbReference type="CDD" id="cd00167">
    <property type="entry name" value="SANT"/>
    <property type="match status" value="2"/>
</dbReference>
<dbReference type="Gramene" id="evm.model.03.519">
    <property type="protein sequence ID" value="cds.evm.model.03.519"/>
    <property type="gene ID" value="evm.TU.03.519"/>
</dbReference>
<comment type="subcellular location">
    <subcellularLocation>
        <location evidence="1">Nucleus</location>
    </subcellularLocation>
</comment>
<accession>A0A803P9C7</accession>
<keyword evidence="11" id="KW-1185">Reference proteome</keyword>
<evidence type="ECO:0000256" key="4">
    <source>
        <dbReference type="ARBA" id="ARBA00023242"/>
    </source>
</evidence>
<feature type="domain" description="HTH myb-type" evidence="7">
    <location>
        <begin position="12"/>
        <end position="61"/>
    </location>
</feature>
<dbReference type="Proteomes" id="UP000596661">
    <property type="component" value="Chromosome 3"/>
</dbReference>
<keyword evidence="4" id="KW-0539">Nucleus</keyword>
<reference evidence="8 10" key="2">
    <citation type="journal article" date="2020" name="bioRxiv">
        <title>Sequence and annotation of 42 cannabis genomes reveals extensive copy number variation in cannabinoid synthesis and pathogen resistance genes.</title>
        <authorList>
            <person name="Mckernan K.J."/>
            <person name="Helbert Y."/>
            <person name="Kane L.T."/>
            <person name="Ebling H."/>
            <person name="Zhang L."/>
            <person name="Liu B."/>
            <person name="Eaton Z."/>
            <person name="Mclaughlin S."/>
            <person name="Kingan S."/>
            <person name="Baybayan P."/>
            <person name="Concepcion G."/>
            <person name="Jordan M."/>
            <person name="Riva A."/>
            <person name="Barbazuk W."/>
            <person name="Harkins T."/>
        </authorList>
    </citation>
    <scope>NUCLEOTIDE SEQUENCE [LARGE SCALE GENOMIC DNA]</scope>
    <source>
        <strain evidence="10">cv. Jamaican Lion 4</strain>
        <strain evidence="8">Mother</strain>
        <tissue evidence="8">Leaf</tissue>
    </source>
</reference>
<protein>
    <submittedName>
        <fullName evidence="8 9">Uncharacterized protein</fullName>
    </submittedName>
</protein>
<dbReference type="SUPFAM" id="SSF46689">
    <property type="entry name" value="Homeodomain-like"/>
    <property type="match status" value="1"/>
</dbReference>
<feature type="region of interest" description="Disordered" evidence="5">
    <location>
        <begin position="194"/>
        <end position="213"/>
    </location>
</feature>
<dbReference type="Pfam" id="PF00249">
    <property type="entry name" value="Myb_DNA-binding"/>
    <property type="match status" value="2"/>
</dbReference>
<dbReference type="Proteomes" id="UP000525078">
    <property type="component" value="Unassembled WGS sequence"/>
</dbReference>
<dbReference type="FunFam" id="1.10.10.60:FF:000001">
    <property type="entry name" value="MYB-related transcription factor"/>
    <property type="match status" value="1"/>
</dbReference>
<keyword evidence="3" id="KW-0238">DNA-binding</keyword>